<keyword evidence="3" id="KW-1185">Reference proteome</keyword>
<sequence length="144" mass="15940">MGFHPKWVQWVIQCISTVNFSVVVNGEARVQINLGRGLRQGDPLSPYLFALVKDVLSKMISTAQGGNNFSGIQLNRHCPKLSHIFFADDASLFLKAEIQNCATVEQMLGKYGQASGHRINFNKSSVSFSSTMGEIDKQLVCDLF</sequence>
<dbReference type="AlphaFoldDB" id="A0AAV6LT73"/>
<dbReference type="InterPro" id="IPR052343">
    <property type="entry name" value="Retrotransposon-Effector_Assoc"/>
</dbReference>
<gene>
    <name evidence="2" type="ORF">RHGRI_002805</name>
</gene>
<dbReference type="InterPro" id="IPR000477">
    <property type="entry name" value="RT_dom"/>
</dbReference>
<dbReference type="EMBL" id="JACTNZ010000001">
    <property type="protein sequence ID" value="KAG5567369.1"/>
    <property type="molecule type" value="Genomic_DNA"/>
</dbReference>
<dbReference type="PANTHER" id="PTHR46890">
    <property type="entry name" value="NON-LTR RETROLELEMENT REVERSE TRANSCRIPTASE-LIKE PROTEIN-RELATED"/>
    <property type="match status" value="1"/>
</dbReference>
<protein>
    <recommendedName>
        <fullName evidence="1">Reverse transcriptase domain-containing protein</fullName>
    </recommendedName>
</protein>
<evidence type="ECO:0000259" key="1">
    <source>
        <dbReference type="Pfam" id="PF00078"/>
    </source>
</evidence>
<proteinExistence type="predicted"/>
<accession>A0AAV6LT73</accession>
<evidence type="ECO:0000313" key="3">
    <source>
        <dbReference type="Proteomes" id="UP000823749"/>
    </source>
</evidence>
<evidence type="ECO:0000313" key="2">
    <source>
        <dbReference type="EMBL" id="KAG5567369.1"/>
    </source>
</evidence>
<feature type="domain" description="Reverse transcriptase" evidence="1">
    <location>
        <begin position="6"/>
        <end position="127"/>
    </location>
</feature>
<dbReference type="PANTHER" id="PTHR46890:SF48">
    <property type="entry name" value="RNA-DIRECTED DNA POLYMERASE"/>
    <property type="match status" value="1"/>
</dbReference>
<dbReference type="InterPro" id="IPR043502">
    <property type="entry name" value="DNA/RNA_pol_sf"/>
</dbReference>
<dbReference type="Pfam" id="PF00078">
    <property type="entry name" value="RVT_1"/>
    <property type="match status" value="1"/>
</dbReference>
<name>A0AAV6LT73_9ERIC</name>
<reference evidence="2" key="1">
    <citation type="submission" date="2020-08" db="EMBL/GenBank/DDBJ databases">
        <title>Plant Genome Project.</title>
        <authorList>
            <person name="Zhang R.-G."/>
        </authorList>
    </citation>
    <scope>NUCLEOTIDE SEQUENCE</scope>
    <source>
        <strain evidence="2">WSP0</strain>
        <tissue evidence="2">Leaf</tissue>
    </source>
</reference>
<comment type="caution">
    <text evidence="2">The sequence shown here is derived from an EMBL/GenBank/DDBJ whole genome shotgun (WGS) entry which is preliminary data.</text>
</comment>
<dbReference type="SUPFAM" id="SSF56672">
    <property type="entry name" value="DNA/RNA polymerases"/>
    <property type="match status" value="1"/>
</dbReference>
<dbReference type="Proteomes" id="UP000823749">
    <property type="component" value="Chromosome 1"/>
</dbReference>
<organism evidence="2 3">
    <name type="scientific">Rhododendron griersonianum</name>
    <dbReference type="NCBI Taxonomy" id="479676"/>
    <lineage>
        <taxon>Eukaryota</taxon>
        <taxon>Viridiplantae</taxon>
        <taxon>Streptophyta</taxon>
        <taxon>Embryophyta</taxon>
        <taxon>Tracheophyta</taxon>
        <taxon>Spermatophyta</taxon>
        <taxon>Magnoliopsida</taxon>
        <taxon>eudicotyledons</taxon>
        <taxon>Gunneridae</taxon>
        <taxon>Pentapetalae</taxon>
        <taxon>asterids</taxon>
        <taxon>Ericales</taxon>
        <taxon>Ericaceae</taxon>
        <taxon>Ericoideae</taxon>
        <taxon>Rhodoreae</taxon>
        <taxon>Rhododendron</taxon>
    </lineage>
</organism>